<gene>
    <name evidence="6" type="ORF">RJ53_02375</name>
</gene>
<dbReference type="InterPro" id="IPR013373">
    <property type="entry name" value="Flagellin/pilin_N_arc"/>
</dbReference>
<keyword evidence="5" id="KW-0812">Transmembrane</keyword>
<keyword evidence="5" id="KW-0472">Membrane</keyword>
<dbReference type="GO" id="GO:0005198">
    <property type="term" value="F:structural molecule activity"/>
    <property type="evidence" value="ECO:0007669"/>
    <property type="project" value="InterPro"/>
</dbReference>
<evidence type="ECO:0000256" key="4">
    <source>
        <dbReference type="RuleBase" id="RU361282"/>
    </source>
</evidence>
<comment type="subcellular location">
    <subcellularLocation>
        <location evidence="1 4">Archaeal flagellum</location>
    </subcellularLocation>
</comment>
<evidence type="ECO:0000313" key="7">
    <source>
        <dbReference type="Proteomes" id="UP000730161"/>
    </source>
</evidence>
<comment type="similarity">
    <text evidence="2 4">Belongs to the archaeal flagellin family.</text>
</comment>
<keyword evidence="5" id="KW-1133">Transmembrane helix</keyword>
<dbReference type="GO" id="GO:0097589">
    <property type="term" value="C:archaeal-type flagellum"/>
    <property type="evidence" value="ECO:0007669"/>
    <property type="project" value="UniProtKB-SubCell"/>
</dbReference>
<name>A0A8J7W657_9EURY</name>
<dbReference type="InterPro" id="IPR002774">
    <property type="entry name" value="Flagellin_arc-type"/>
</dbReference>
<evidence type="ECO:0000256" key="2">
    <source>
        <dbReference type="ARBA" id="ARBA00010256"/>
    </source>
</evidence>
<dbReference type="PANTHER" id="PTHR35903:SF1">
    <property type="entry name" value="FLAGELLIN B1"/>
    <property type="match status" value="1"/>
</dbReference>
<dbReference type="Pfam" id="PF01917">
    <property type="entry name" value="Flagellin_arch-type"/>
    <property type="match status" value="1"/>
</dbReference>
<organism evidence="6 7">
    <name type="scientific">Methanocalculus chunghsingensis</name>
    <dbReference type="NCBI Taxonomy" id="156457"/>
    <lineage>
        <taxon>Archaea</taxon>
        <taxon>Methanobacteriati</taxon>
        <taxon>Methanobacteriota</taxon>
        <taxon>Stenosarchaea group</taxon>
        <taxon>Methanomicrobia</taxon>
        <taxon>Methanomicrobiales</taxon>
        <taxon>Methanocalculaceae</taxon>
        <taxon>Methanocalculus</taxon>
    </lineage>
</organism>
<dbReference type="OrthoDB" id="111617at2157"/>
<sequence>MKKNENAFTGLEAAIVLIAFVVVAAVFSYVMLGAGFFTAQKSQEVVHTGIGQAASSIEVVGDVIGEGVPAHLNTTRFAIHLTSGMNEMNISAMRVTYSDPGTRQDLTFDSTNSVATGGAPTEGPADPNTWIIRRVENRDFAVIPGNDRVLRPGEKFLLEMAVPTTSTPNTRFVISMQPEVGALTTVVRTVPASIYPVNILR</sequence>
<comment type="function">
    <text evidence="4">Flagellin is the subunit protein which polymerizes to form the filaments of archaeal flagella.</text>
</comment>
<dbReference type="AlphaFoldDB" id="A0A8J7W657"/>
<evidence type="ECO:0000256" key="3">
    <source>
        <dbReference type="ARBA" id="ARBA00022440"/>
    </source>
</evidence>
<feature type="transmembrane region" description="Helical" evidence="5">
    <location>
        <begin position="12"/>
        <end position="37"/>
    </location>
</feature>
<comment type="caution">
    <text evidence="6">The sequence shown here is derived from an EMBL/GenBank/DDBJ whole genome shotgun (WGS) entry which is preliminary data.</text>
</comment>
<protein>
    <recommendedName>
        <fullName evidence="4">Flagellin</fullName>
    </recommendedName>
</protein>
<dbReference type="Proteomes" id="UP000730161">
    <property type="component" value="Unassembled WGS sequence"/>
</dbReference>
<proteinExistence type="inferred from homology"/>
<dbReference type="GO" id="GO:0097588">
    <property type="term" value="P:archaeal or bacterial-type flagellum-dependent cell motility"/>
    <property type="evidence" value="ECO:0007669"/>
    <property type="project" value="InterPro"/>
</dbReference>
<accession>A0A8J7W657</accession>
<evidence type="ECO:0000256" key="5">
    <source>
        <dbReference type="SAM" id="Phobius"/>
    </source>
</evidence>
<keyword evidence="7" id="KW-1185">Reference proteome</keyword>
<dbReference type="RefSeq" id="WP_211530016.1">
    <property type="nucleotide sequence ID" value="NZ_JWHL01000002.1"/>
</dbReference>
<keyword evidence="3 4" id="KW-0974">Archaeal flagellum</keyword>
<dbReference type="NCBIfam" id="TIGR02537">
    <property type="entry name" value="arch_flag_Nterm"/>
    <property type="match status" value="1"/>
</dbReference>
<dbReference type="EMBL" id="JWHL01000002">
    <property type="protein sequence ID" value="MBR1368406.1"/>
    <property type="molecule type" value="Genomic_DNA"/>
</dbReference>
<reference evidence="6" key="1">
    <citation type="submission" date="2014-12" db="EMBL/GenBank/DDBJ databases">
        <authorList>
            <person name="Huang H.-H."/>
            <person name="Chen S.-C."/>
            <person name="Lai M.-C."/>
        </authorList>
    </citation>
    <scope>NUCLEOTIDE SEQUENCE</scope>
    <source>
        <strain evidence="6">K1F9705b</strain>
    </source>
</reference>
<evidence type="ECO:0000256" key="1">
    <source>
        <dbReference type="ARBA" id="ARBA00004618"/>
    </source>
</evidence>
<evidence type="ECO:0000313" key="6">
    <source>
        <dbReference type="EMBL" id="MBR1368406.1"/>
    </source>
</evidence>
<dbReference type="PANTHER" id="PTHR35903">
    <property type="entry name" value="FLAGELLIN B1"/>
    <property type="match status" value="1"/>
</dbReference>